<proteinExistence type="inferred from homology"/>
<dbReference type="AlphaFoldDB" id="A0A9Q0H2Y0"/>
<feature type="domain" description="Fe2OG dioxygenase" evidence="2">
    <location>
        <begin position="144"/>
        <end position="247"/>
    </location>
</feature>
<comment type="similarity">
    <text evidence="1">Belongs to the iron/ascorbate-dependent oxidoreductase family.</text>
</comment>
<dbReference type="PROSITE" id="PS51471">
    <property type="entry name" value="FE2OG_OXY"/>
    <property type="match status" value="1"/>
</dbReference>
<evidence type="ECO:0000259" key="2">
    <source>
        <dbReference type="PROSITE" id="PS51471"/>
    </source>
</evidence>
<gene>
    <name evidence="3" type="ORF">NE237_025759</name>
</gene>
<evidence type="ECO:0000313" key="4">
    <source>
        <dbReference type="Proteomes" id="UP001141806"/>
    </source>
</evidence>
<dbReference type="InterPro" id="IPR044861">
    <property type="entry name" value="IPNS-like_FE2OG_OXY"/>
</dbReference>
<keyword evidence="1" id="KW-0560">Oxidoreductase</keyword>
<dbReference type="SUPFAM" id="SSF51197">
    <property type="entry name" value="Clavaminate synthase-like"/>
    <property type="match status" value="1"/>
</dbReference>
<dbReference type="Proteomes" id="UP001141806">
    <property type="component" value="Unassembled WGS sequence"/>
</dbReference>
<keyword evidence="1" id="KW-0408">Iron</keyword>
<dbReference type="InterPro" id="IPR005123">
    <property type="entry name" value="Oxoglu/Fe-dep_dioxygenase_dom"/>
</dbReference>
<evidence type="ECO:0000256" key="1">
    <source>
        <dbReference type="RuleBase" id="RU003682"/>
    </source>
</evidence>
<dbReference type="Pfam" id="PF03171">
    <property type="entry name" value="2OG-FeII_Oxy"/>
    <property type="match status" value="1"/>
</dbReference>
<evidence type="ECO:0000313" key="3">
    <source>
        <dbReference type="EMBL" id="KAJ4958648.1"/>
    </source>
</evidence>
<name>A0A9Q0H2Y0_9MAGN</name>
<dbReference type="GO" id="GO:0046872">
    <property type="term" value="F:metal ion binding"/>
    <property type="evidence" value="ECO:0007669"/>
    <property type="project" value="UniProtKB-KW"/>
</dbReference>
<keyword evidence="1" id="KW-0479">Metal-binding</keyword>
<accession>A0A9Q0H2Y0</accession>
<sequence length="295" mass="33793">MVSYHYNTEGMQHRRICQVLSPANTLGYDEIFPKKQSEEFFMFMKDLFDLPYETKQKNSVLQTNRGYVGSSVVVPLYESLGVQNAIYLKDAQAFTDLMWSDGNPAFCRSMNTMSKNMQKLELLILRMVLESYGVPTYFDALAESSEPSFRMMKYRPPPATDEAAIGLIEHTDKSFLTILCQDQVKGFQLLTKQGHWLQLSPLQKGTFLVIVGDIFMAWSNGRVHAVEHRVVMKGDKIRYSCALFMAPKDEEVIEVAKEFVDDDHPLLFRPFNFSGYVNYYNSNLSKNALQVYAGV</sequence>
<organism evidence="3 4">
    <name type="scientific">Protea cynaroides</name>
    <dbReference type="NCBI Taxonomy" id="273540"/>
    <lineage>
        <taxon>Eukaryota</taxon>
        <taxon>Viridiplantae</taxon>
        <taxon>Streptophyta</taxon>
        <taxon>Embryophyta</taxon>
        <taxon>Tracheophyta</taxon>
        <taxon>Spermatophyta</taxon>
        <taxon>Magnoliopsida</taxon>
        <taxon>Proteales</taxon>
        <taxon>Proteaceae</taxon>
        <taxon>Protea</taxon>
    </lineage>
</organism>
<dbReference type="InterPro" id="IPR027443">
    <property type="entry name" value="IPNS-like_sf"/>
</dbReference>
<dbReference type="PANTHER" id="PTHR47990">
    <property type="entry name" value="2-OXOGLUTARATE (2OG) AND FE(II)-DEPENDENT OXYGENASE SUPERFAMILY PROTEIN-RELATED"/>
    <property type="match status" value="1"/>
</dbReference>
<comment type="caution">
    <text evidence="3">The sequence shown here is derived from an EMBL/GenBank/DDBJ whole genome shotgun (WGS) entry which is preliminary data.</text>
</comment>
<keyword evidence="4" id="KW-1185">Reference proteome</keyword>
<dbReference type="InterPro" id="IPR050231">
    <property type="entry name" value="Iron_ascorbate_oxido_reductase"/>
</dbReference>
<dbReference type="GO" id="GO:0016491">
    <property type="term" value="F:oxidoreductase activity"/>
    <property type="evidence" value="ECO:0007669"/>
    <property type="project" value="UniProtKB-KW"/>
</dbReference>
<dbReference type="EMBL" id="JAMYWD010000010">
    <property type="protein sequence ID" value="KAJ4958648.1"/>
    <property type="molecule type" value="Genomic_DNA"/>
</dbReference>
<reference evidence="3" key="1">
    <citation type="journal article" date="2023" name="Plant J.">
        <title>The genome of the king protea, Protea cynaroides.</title>
        <authorList>
            <person name="Chang J."/>
            <person name="Duong T.A."/>
            <person name="Schoeman C."/>
            <person name="Ma X."/>
            <person name="Roodt D."/>
            <person name="Barker N."/>
            <person name="Li Z."/>
            <person name="Van de Peer Y."/>
            <person name="Mizrachi E."/>
        </authorList>
    </citation>
    <scope>NUCLEOTIDE SEQUENCE</scope>
    <source>
        <tissue evidence="3">Young leaves</tissue>
    </source>
</reference>
<protein>
    <recommendedName>
        <fullName evidence="2">Fe2OG dioxygenase domain-containing protein</fullName>
    </recommendedName>
</protein>
<dbReference type="Gene3D" id="2.60.120.330">
    <property type="entry name" value="B-lactam Antibiotic, Isopenicillin N Synthase, Chain"/>
    <property type="match status" value="1"/>
</dbReference>
<dbReference type="OrthoDB" id="288590at2759"/>